<dbReference type="PROSITE" id="PS50011">
    <property type="entry name" value="PROTEIN_KINASE_DOM"/>
    <property type="match status" value="1"/>
</dbReference>
<proteinExistence type="predicted"/>
<dbReference type="PANTHER" id="PTHR47209:SF1">
    <property type="entry name" value="OS06G0639500 PROTEIN"/>
    <property type="match status" value="1"/>
</dbReference>
<evidence type="ECO:0000313" key="2">
    <source>
        <dbReference type="EMBL" id="KAK8513552.1"/>
    </source>
</evidence>
<dbReference type="Pfam" id="PF00069">
    <property type="entry name" value="Pkinase"/>
    <property type="match status" value="1"/>
</dbReference>
<protein>
    <recommendedName>
        <fullName evidence="1">Protein kinase domain-containing protein</fullName>
    </recommendedName>
</protein>
<name>A0ABR2C2P7_9ROSI</name>
<reference evidence="2 3" key="1">
    <citation type="journal article" date="2024" name="G3 (Bethesda)">
        <title>Genome assembly of Hibiscus sabdariffa L. provides insights into metabolisms of medicinal natural products.</title>
        <authorList>
            <person name="Kim T."/>
        </authorList>
    </citation>
    <scope>NUCLEOTIDE SEQUENCE [LARGE SCALE GENOMIC DNA]</scope>
    <source>
        <strain evidence="2">TK-2024</strain>
        <tissue evidence="2">Old leaves</tissue>
    </source>
</reference>
<dbReference type="SUPFAM" id="SSF56112">
    <property type="entry name" value="Protein kinase-like (PK-like)"/>
    <property type="match status" value="1"/>
</dbReference>
<keyword evidence="3" id="KW-1185">Reference proteome</keyword>
<gene>
    <name evidence="2" type="ORF">V6N12_052730</name>
</gene>
<comment type="caution">
    <text evidence="2">The sequence shown here is derived from an EMBL/GenBank/DDBJ whole genome shotgun (WGS) entry which is preliminary data.</text>
</comment>
<sequence>MKFYEGSIGDTMAPRKGGKLPFPYVLRYGIDLAQGTLELHSRGILVLNLKPYNFLLNETKQAVLGDIGIPYLLLGIRLPSSDMAHRLGTPNYMAPEQWQPEIRGPISFETDSWGFACSIFEMLTGTDPWHGKSADEIYDLVVRKQEKPLIPSGLPSLVEKILLGCIEHDFRSRPLMKDILHIFKSSEIGGEDDGRWTELGSTTVLDRKGSTTGYTVWFLSKDHLLVGDTVRSRKPPNSCKPENMDVPEGTVVGVEHSDGQHIDHTGSGNPTWLPPPVANIIFREGAARLSFMPSRTVTRGHDPIGLAFLRLENQTIALPSCSVVQLTVELPRHEFRLLISQVANISLPNSLFCQFLPLTTIPLEKCSFYHVVMGLWPRWRKG</sequence>
<accession>A0ABR2C2P7</accession>
<feature type="domain" description="Protein kinase" evidence="1">
    <location>
        <begin position="1"/>
        <end position="184"/>
    </location>
</feature>
<dbReference type="InterPro" id="IPR000719">
    <property type="entry name" value="Prot_kinase_dom"/>
</dbReference>
<dbReference type="Gene3D" id="1.10.510.10">
    <property type="entry name" value="Transferase(Phosphotransferase) domain 1"/>
    <property type="match status" value="1"/>
</dbReference>
<evidence type="ECO:0000313" key="3">
    <source>
        <dbReference type="Proteomes" id="UP001472677"/>
    </source>
</evidence>
<dbReference type="InterPro" id="IPR053293">
    <property type="entry name" value="OCM_Kinase"/>
</dbReference>
<dbReference type="PANTHER" id="PTHR47209">
    <property type="entry name" value="OS06G0639500 PROTEIN"/>
    <property type="match status" value="1"/>
</dbReference>
<organism evidence="2 3">
    <name type="scientific">Hibiscus sabdariffa</name>
    <name type="common">roselle</name>
    <dbReference type="NCBI Taxonomy" id="183260"/>
    <lineage>
        <taxon>Eukaryota</taxon>
        <taxon>Viridiplantae</taxon>
        <taxon>Streptophyta</taxon>
        <taxon>Embryophyta</taxon>
        <taxon>Tracheophyta</taxon>
        <taxon>Spermatophyta</taxon>
        <taxon>Magnoliopsida</taxon>
        <taxon>eudicotyledons</taxon>
        <taxon>Gunneridae</taxon>
        <taxon>Pentapetalae</taxon>
        <taxon>rosids</taxon>
        <taxon>malvids</taxon>
        <taxon>Malvales</taxon>
        <taxon>Malvaceae</taxon>
        <taxon>Malvoideae</taxon>
        <taxon>Hibiscus</taxon>
    </lineage>
</organism>
<dbReference type="Proteomes" id="UP001472677">
    <property type="component" value="Unassembled WGS sequence"/>
</dbReference>
<dbReference type="EMBL" id="JBBPBM010000069">
    <property type="protein sequence ID" value="KAK8513552.1"/>
    <property type="molecule type" value="Genomic_DNA"/>
</dbReference>
<dbReference type="SMART" id="SM00220">
    <property type="entry name" value="S_TKc"/>
    <property type="match status" value="1"/>
</dbReference>
<evidence type="ECO:0000259" key="1">
    <source>
        <dbReference type="PROSITE" id="PS50011"/>
    </source>
</evidence>
<dbReference type="InterPro" id="IPR011009">
    <property type="entry name" value="Kinase-like_dom_sf"/>
</dbReference>